<feature type="repeat" description="TPR" evidence="3">
    <location>
        <begin position="79"/>
        <end position="112"/>
    </location>
</feature>
<keyword evidence="1" id="KW-0677">Repeat</keyword>
<protein>
    <submittedName>
        <fullName evidence="6">Tetratricopeptide repeat protein</fullName>
    </submittedName>
</protein>
<name>A0A842HZW5_9SPHN</name>
<evidence type="ECO:0000256" key="1">
    <source>
        <dbReference type="ARBA" id="ARBA00022737"/>
    </source>
</evidence>
<dbReference type="InterPro" id="IPR013105">
    <property type="entry name" value="TPR_2"/>
</dbReference>
<dbReference type="EMBL" id="JACJVJ010000002">
    <property type="protein sequence ID" value="MBC2778107.1"/>
    <property type="molecule type" value="Genomic_DNA"/>
</dbReference>
<reference evidence="6 7" key="1">
    <citation type="submission" date="2020-08" db="EMBL/GenBank/DDBJ databases">
        <title>Draft genome sequence of Parasphingopyxis sp. GrpM-11.</title>
        <authorList>
            <person name="Oh J."/>
            <person name="Roh D.-H."/>
        </authorList>
    </citation>
    <scope>NUCLEOTIDE SEQUENCE [LARGE SCALE GENOMIC DNA]</scope>
    <source>
        <strain evidence="6 7">GrpM-11</strain>
    </source>
</reference>
<gene>
    <name evidence="6" type="ORF">H6P80_10815</name>
</gene>
<dbReference type="Pfam" id="PF05036">
    <property type="entry name" value="SPOR"/>
    <property type="match status" value="1"/>
</dbReference>
<dbReference type="InterPro" id="IPR007730">
    <property type="entry name" value="SPOR-like_dom"/>
</dbReference>
<dbReference type="PROSITE" id="PS51724">
    <property type="entry name" value="SPOR"/>
    <property type="match status" value="1"/>
</dbReference>
<evidence type="ECO:0000256" key="4">
    <source>
        <dbReference type="SAM" id="SignalP"/>
    </source>
</evidence>
<keyword evidence="7" id="KW-1185">Reference proteome</keyword>
<dbReference type="Pfam" id="PF14559">
    <property type="entry name" value="TPR_19"/>
    <property type="match status" value="1"/>
</dbReference>
<dbReference type="RefSeq" id="WP_185801393.1">
    <property type="nucleotide sequence ID" value="NZ_JACJVJ010000002.1"/>
</dbReference>
<feature type="signal peptide" evidence="4">
    <location>
        <begin position="1"/>
        <end position="20"/>
    </location>
</feature>
<evidence type="ECO:0000256" key="2">
    <source>
        <dbReference type="ARBA" id="ARBA00022803"/>
    </source>
</evidence>
<keyword evidence="4" id="KW-0732">Signal</keyword>
<evidence type="ECO:0000256" key="3">
    <source>
        <dbReference type="PROSITE-ProRule" id="PRU00339"/>
    </source>
</evidence>
<evidence type="ECO:0000313" key="7">
    <source>
        <dbReference type="Proteomes" id="UP000564378"/>
    </source>
</evidence>
<evidence type="ECO:0000259" key="5">
    <source>
        <dbReference type="PROSITE" id="PS51724"/>
    </source>
</evidence>
<dbReference type="Pfam" id="PF07719">
    <property type="entry name" value="TPR_2"/>
    <property type="match status" value="1"/>
</dbReference>
<dbReference type="SUPFAM" id="SSF110997">
    <property type="entry name" value="Sporulation related repeat"/>
    <property type="match status" value="1"/>
</dbReference>
<accession>A0A842HZW5</accession>
<evidence type="ECO:0000313" key="6">
    <source>
        <dbReference type="EMBL" id="MBC2778107.1"/>
    </source>
</evidence>
<proteinExistence type="predicted"/>
<keyword evidence="2 3" id="KW-0802">TPR repeat</keyword>
<organism evidence="6 7">
    <name type="scientific">Parasphingopyxis marina</name>
    <dbReference type="NCBI Taxonomy" id="2761622"/>
    <lineage>
        <taxon>Bacteria</taxon>
        <taxon>Pseudomonadati</taxon>
        <taxon>Pseudomonadota</taxon>
        <taxon>Alphaproteobacteria</taxon>
        <taxon>Sphingomonadales</taxon>
        <taxon>Sphingomonadaceae</taxon>
        <taxon>Parasphingopyxis</taxon>
    </lineage>
</organism>
<dbReference type="InterPro" id="IPR019734">
    <property type="entry name" value="TPR_rpt"/>
</dbReference>
<dbReference type="SUPFAM" id="SSF48452">
    <property type="entry name" value="TPR-like"/>
    <property type="match status" value="1"/>
</dbReference>
<dbReference type="SMART" id="SM00028">
    <property type="entry name" value="TPR"/>
    <property type="match status" value="3"/>
</dbReference>
<dbReference type="Proteomes" id="UP000564378">
    <property type="component" value="Unassembled WGS sequence"/>
</dbReference>
<feature type="domain" description="SPOR" evidence="5">
    <location>
        <begin position="350"/>
        <end position="432"/>
    </location>
</feature>
<dbReference type="Gene3D" id="3.30.70.1070">
    <property type="entry name" value="Sporulation related repeat"/>
    <property type="match status" value="1"/>
</dbReference>
<dbReference type="AlphaFoldDB" id="A0A842HZW5"/>
<comment type="caution">
    <text evidence="6">The sequence shown here is derived from an EMBL/GenBank/DDBJ whole genome shotgun (WGS) entry which is preliminary data.</text>
</comment>
<feature type="chain" id="PRO_5032779413" evidence="4">
    <location>
        <begin position="21"/>
        <end position="487"/>
    </location>
</feature>
<dbReference type="GO" id="GO:0042834">
    <property type="term" value="F:peptidoglycan binding"/>
    <property type="evidence" value="ECO:0007669"/>
    <property type="project" value="InterPro"/>
</dbReference>
<dbReference type="PROSITE" id="PS50005">
    <property type="entry name" value="TPR"/>
    <property type="match status" value="1"/>
</dbReference>
<dbReference type="Gene3D" id="1.25.40.10">
    <property type="entry name" value="Tetratricopeptide repeat domain"/>
    <property type="match status" value="2"/>
</dbReference>
<dbReference type="InterPro" id="IPR036680">
    <property type="entry name" value="SPOR-like_sf"/>
</dbReference>
<sequence>MKPTLVKLAASTMLVGASVAGVSPLVQQAVSTGTSASETQAARAASEAAGVARAALGRGDSAAAVSSAERAVEFMPNSAEYRHLLGRAYLAAGRFNSAETSFQDALTLNPDLDRTAFNLALVQIAQGDRADALAELNALEGRIGASDLGLAMALAGNHDRAIEVLRQAAQVEGGDPRARQNLALTYAMAGRWAESRITAAQDVSAAELNSRMQEWAQFAAAERQPDQVASLLGVSPNAGDPGQPVQLALNAAPTPVMTADAETQNAVVAYTAPAEDDYSVARSIDEVDVPETITADSTPVRVAAADGFVVEDEDEGQWVAADEAIAAAAPAPVAPRAAPVRISALPAPQATSAGRYVVQIGAFEQEALVSVAWDRAVSRNAELAQYEPRRTVFQHGQTYHRLSFGGFDNWAEANTLCRSLKTRGQQCFVRERVADAPTRAAAVTPASASVSVAVATAERGGRGWFAGRLRGDVVASRETGATSGWFA</sequence>
<dbReference type="InterPro" id="IPR011990">
    <property type="entry name" value="TPR-like_helical_dom_sf"/>
</dbReference>